<sequence length="196" mass="21723">MGVKKQLITGISAFALGVGLITGGTFAYFSDTDETSNTFATGTLDLSVNPTTIINVENIKPGDSFYRNFELTNDGSLDIEKVLLETSYSVTDAANDNGEEDFGEHIEVEFLYNNNNSDEIIYKTTVSELVEMTPEAIDQHIMYPWYGEKGMPVGSVHDFGVKFNFVDNGEDQNVFQGDSLDLTWTFESFQTAGEDR</sequence>
<dbReference type="GO" id="GO:0051301">
    <property type="term" value="P:cell division"/>
    <property type="evidence" value="ECO:0007669"/>
    <property type="project" value="UniProtKB-KW"/>
</dbReference>
<keyword evidence="2" id="KW-0132">Cell division</keyword>
<evidence type="ECO:0000313" key="3">
    <source>
        <dbReference type="Proteomes" id="UP000285456"/>
    </source>
</evidence>
<comment type="caution">
    <text evidence="2">The sequence shown here is derived from an EMBL/GenBank/DDBJ whole genome shotgun (WGS) entry which is preliminary data.</text>
</comment>
<dbReference type="Pfam" id="PF12389">
    <property type="entry name" value="Peptidase_M73"/>
    <property type="match status" value="1"/>
</dbReference>
<dbReference type="Proteomes" id="UP000285456">
    <property type="component" value="Unassembled WGS sequence"/>
</dbReference>
<name>A0A417YBC9_9BACI</name>
<gene>
    <name evidence="2" type="ORF">D1B32_19630</name>
</gene>
<keyword evidence="3" id="KW-1185">Reference proteome</keyword>
<organism evidence="2 3">
    <name type="scientific">Oceanobacillus profundus</name>
    <dbReference type="NCBI Taxonomy" id="372463"/>
    <lineage>
        <taxon>Bacteria</taxon>
        <taxon>Bacillati</taxon>
        <taxon>Bacillota</taxon>
        <taxon>Bacilli</taxon>
        <taxon>Bacillales</taxon>
        <taxon>Bacillaceae</taxon>
        <taxon>Oceanobacillus</taxon>
    </lineage>
</organism>
<evidence type="ECO:0000256" key="1">
    <source>
        <dbReference type="SAM" id="Phobius"/>
    </source>
</evidence>
<accession>A0A417YBC9</accession>
<dbReference type="RefSeq" id="WP_118890213.1">
    <property type="nucleotide sequence ID" value="NZ_PHUT01000018.1"/>
</dbReference>
<dbReference type="AlphaFoldDB" id="A0A417YBC9"/>
<keyword evidence="1" id="KW-0472">Membrane</keyword>
<dbReference type="NCBIfam" id="TIGR04088">
    <property type="entry name" value="cognate_SipW"/>
    <property type="match status" value="1"/>
</dbReference>
<protein>
    <submittedName>
        <fullName evidence="2">Cell division protein FtsN</fullName>
    </submittedName>
</protein>
<dbReference type="OrthoDB" id="2660939at2"/>
<feature type="transmembrane region" description="Helical" evidence="1">
    <location>
        <begin position="7"/>
        <end position="29"/>
    </location>
</feature>
<dbReference type="EMBL" id="QWEH01000018">
    <property type="protein sequence ID" value="RHW29871.1"/>
    <property type="molecule type" value="Genomic_DNA"/>
</dbReference>
<keyword evidence="1" id="KW-1133">Transmembrane helix</keyword>
<proteinExistence type="predicted"/>
<dbReference type="InterPro" id="IPR023833">
    <property type="entry name" value="Signal_pept_SipW-depend-type"/>
</dbReference>
<evidence type="ECO:0000313" key="2">
    <source>
        <dbReference type="EMBL" id="RHW29871.1"/>
    </source>
</evidence>
<dbReference type="InterPro" id="IPR022121">
    <property type="entry name" value="Peptidase_M73_camelysin"/>
</dbReference>
<keyword evidence="1" id="KW-0812">Transmembrane</keyword>
<keyword evidence="2" id="KW-0131">Cell cycle</keyword>
<reference evidence="2 3" key="1">
    <citation type="journal article" date="2007" name="Int. J. Syst. Evol. Microbiol.">
        <title>Oceanobacillus profundus sp. nov., isolated from a deep-sea sediment core.</title>
        <authorList>
            <person name="Kim Y.G."/>
            <person name="Choi D.H."/>
            <person name="Hyun S."/>
            <person name="Cho B.C."/>
        </authorList>
    </citation>
    <scope>NUCLEOTIDE SEQUENCE [LARGE SCALE GENOMIC DNA]</scope>
    <source>
        <strain evidence="2 3">DSM 18246</strain>
    </source>
</reference>